<name>A0A6G7ZL88_9SPHN</name>
<dbReference type="KEGG" id="ssin:G7078_02350"/>
<dbReference type="Proteomes" id="UP000502502">
    <property type="component" value="Chromosome"/>
</dbReference>
<dbReference type="InterPro" id="IPR027417">
    <property type="entry name" value="P-loop_NTPase"/>
</dbReference>
<sequence length="330" mass="35021">MTSTRLFLHELRLAGDEAMLLPVAATGLRSATFLDGRENFSAGQAQFAGAAQFLAGQPATADARFIFHIGFCGSTLLSRLLDVPGATLVLREPHCLANIVNQPLDEATLQSVLPPVIAHLSQPWAANERVVIKPSNWANALLGRIVRPSSRAVFMTDSRQRFLTAVLRGGQDRVAFTARLAARLGGDDPELGALVGLAAAAPDADRQLARLVLVAHEIQLRRFRDAASTLPADRRAWVSAAALDHDPMAVLGQASAALDLALAPEQLAANVERWSKSHAKDPGRAFSPSNEASANAAVAARFGALIADTLDWAGDALGPEPREPSSETSR</sequence>
<organism evidence="1 2">
    <name type="scientific">Sphingomonas sinipercae</name>
    <dbReference type="NCBI Taxonomy" id="2714944"/>
    <lineage>
        <taxon>Bacteria</taxon>
        <taxon>Pseudomonadati</taxon>
        <taxon>Pseudomonadota</taxon>
        <taxon>Alphaproteobacteria</taxon>
        <taxon>Sphingomonadales</taxon>
        <taxon>Sphingomonadaceae</taxon>
        <taxon>Sphingomonas</taxon>
    </lineage>
</organism>
<reference evidence="1 2" key="1">
    <citation type="submission" date="2020-03" db="EMBL/GenBank/DDBJ databases">
        <title>Sphingomonas sp. nov., isolated from fish.</title>
        <authorList>
            <person name="Hyun D.-W."/>
            <person name="Bae J.-W."/>
        </authorList>
    </citation>
    <scope>NUCLEOTIDE SEQUENCE [LARGE SCALE GENOMIC DNA]</scope>
    <source>
        <strain evidence="1 2">HDW15C</strain>
    </source>
</reference>
<evidence type="ECO:0000313" key="1">
    <source>
        <dbReference type="EMBL" id="QIL01741.1"/>
    </source>
</evidence>
<dbReference type="EMBL" id="CP049871">
    <property type="protein sequence ID" value="QIL01741.1"/>
    <property type="molecule type" value="Genomic_DNA"/>
</dbReference>
<dbReference type="RefSeq" id="WP_166092599.1">
    <property type="nucleotide sequence ID" value="NZ_CP049871.1"/>
</dbReference>
<protein>
    <submittedName>
        <fullName evidence="1">Uncharacterized protein</fullName>
    </submittedName>
</protein>
<proteinExistence type="predicted"/>
<evidence type="ECO:0000313" key="2">
    <source>
        <dbReference type="Proteomes" id="UP000502502"/>
    </source>
</evidence>
<dbReference type="SUPFAM" id="SSF52540">
    <property type="entry name" value="P-loop containing nucleoside triphosphate hydrolases"/>
    <property type="match status" value="1"/>
</dbReference>
<gene>
    <name evidence="1" type="ORF">G7078_02350</name>
</gene>
<dbReference type="AlphaFoldDB" id="A0A6G7ZL88"/>
<keyword evidence="2" id="KW-1185">Reference proteome</keyword>
<accession>A0A6G7ZL88</accession>